<proteinExistence type="predicted"/>
<organism evidence="1 2">
    <name type="scientific">Ambispora leptoticha</name>
    <dbReference type="NCBI Taxonomy" id="144679"/>
    <lineage>
        <taxon>Eukaryota</taxon>
        <taxon>Fungi</taxon>
        <taxon>Fungi incertae sedis</taxon>
        <taxon>Mucoromycota</taxon>
        <taxon>Glomeromycotina</taxon>
        <taxon>Glomeromycetes</taxon>
        <taxon>Archaeosporales</taxon>
        <taxon>Ambisporaceae</taxon>
        <taxon>Ambispora</taxon>
    </lineage>
</organism>
<keyword evidence="2" id="KW-1185">Reference proteome</keyword>
<evidence type="ECO:0000313" key="2">
    <source>
        <dbReference type="Proteomes" id="UP000789508"/>
    </source>
</evidence>
<accession>A0A9N9JAG5</accession>
<reference evidence="1" key="1">
    <citation type="submission" date="2021-06" db="EMBL/GenBank/DDBJ databases">
        <authorList>
            <person name="Kallberg Y."/>
            <person name="Tangrot J."/>
            <person name="Rosling A."/>
        </authorList>
    </citation>
    <scope>NUCLEOTIDE SEQUENCE</scope>
    <source>
        <strain evidence="1">FL130A</strain>
    </source>
</reference>
<protein>
    <submittedName>
        <fullName evidence="1">13047_t:CDS:1</fullName>
    </submittedName>
</protein>
<dbReference type="EMBL" id="CAJVPS010052654">
    <property type="protein sequence ID" value="CAG8771381.1"/>
    <property type="molecule type" value="Genomic_DNA"/>
</dbReference>
<dbReference type="AlphaFoldDB" id="A0A9N9JAG5"/>
<sequence length="48" mass="6025">EEWLKKKEKEPVDQRWYWGIHLKKQITKLKKEKKVLGEELKKEMEEDN</sequence>
<name>A0A9N9JAG5_9GLOM</name>
<gene>
    <name evidence="1" type="ORF">ALEPTO_LOCUS14156</name>
</gene>
<feature type="non-terminal residue" evidence="1">
    <location>
        <position position="48"/>
    </location>
</feature>
<dbReference type="Proteomes" id="UP000789508">
    <property type="component" value="Unassembled WGS sequence"/>
</dbReference>
<feature type="non-terminal residue" evidence="1">
    <location>
        <position position="1"/>
    </location>
</feature>
<evidence type="ECO:0000313" key="1">
    <source>
        <dbReference type="EMBL" id="CAG8771381.1"/>
    </source>
</evidence>
<comment type="caution">
    <text evidence="1">The sequence shown here is derived from an EMBL/GenBank/DDBJ whole genome shotgun (WGS) entry which is preliminary data.</text>
</comment>